<reference evidence="5 6" key="1">
    <citation type="submission" date="2021-02" db="EMBL/GenBank/DDBJ databases">
        <title>Paenibacillus tianjinensis sp. nov.</title>
        <authorList>
            <person name="Liu H."/>
        </authorList>
    </citation>
    <scope>NUCLEOTIDE SEQUENCE [LARGE SCALE GENOMIC DNA]</scope>
    <source>
        <strain evidence="5 6">TB2019</strain>
    </source>
</reference>
<evidence type="ECO:0000256" key="2">
    <source>
        <dbReference type="ARBA" id="ARBA00023136"/>
    </source>
</evidence>
<feature type="transmembrane region" description="Helical" evidence="4">
    <location>
        <begin position="450"/>
        <end position="472"/>
    </location>
</feature>
<keyword evidence="2 4" id="KW-0472">Membrane</keyword>
<dbReference type="InterPro" id="IPR004995">
    <property type="entry name" value="Spore_Ger"/>
</dbReference>
<dbReference type="PANTHER" id="PTHR22550">
    <property type="entry name" value="SPORE GERMINATION PROTEIN"/>
    <property type="match status" value="1"/>
</dbReference>
<keyword evidence="4" id="KW-0812">Transmembrane</keyword>
<dbReference type="PIRSF" id="PIRSF005690">
    <property type="entry name" value="GerBA"/>
    <property type="match status" value="1"/>
</dbReference>
<organism evidence="5 6">
    <name type="scientific">Paenibacillus tianjinensis</name>
    <dbReference type="NCBI Taxonomy" id="2810347"/>
    <lineage>
        <taxon>Bacteria</taxon>
        <taxon>Bacillati</taxon>
        <taxon>Bacillota</taxon>
        <taxon>Bacilli</taxon>
        <taxon>Bacillales</taxon>
        <taxon>Paenibacillaceae</taxon>
        <taxon>Paenibacillus</taxon>
    </lineage>
</organism>
<feature type="transmembrane region" description="Helical" evidence="4">
    <location>
        <begin position="479"/>
        <end position="501"/>
    </location>
</feature>
<name>A0ABX7LJ45_9BACL</name>
<keyword evidence="4" id="KW-1133">Transmembrane helix</keyword>
<evidence type="ECO:0000256" key="4">
    <source>
        <dbReference type="SAM" id="Phobius"/>
    </source>
</evidence>
<gene>
    <name evidence="5" type="ORF">JRJ22_04585</name>
</gene>
<accession>A0ABX7LJ45</accession>
<dbReference type="Pfam" id="PF03323">
    <property type="entry name" value="GerA"/>
    <property type="match status" value="1"/>
</dbReference>
<comment type="similarity">
    <text evidence="1">Belongs to the GerABKA family.</text>
</comment>
<sequence length="584" mass="64063">MACGHPLYHVRQFHTAGRIRNERPGDNTPTLSRVSSEGGEAVPVHSKQGRKNRKDPVEAFIPAPCPLSPSLDETLQEISLRIGTSSDVIIRRFTNESLSSLALAFIYIDGLVNADTVNQTVIQPLMEHVTLKSDAITADKAYALIKDQMLPIGGVQEGKTVEHMLSLLFEGYTLILFNGLTMALAADTSGYEKRSVNEPTSQGVIRGPKEGFTESLRVGTSMLRRRLKTSDLRIEEYKIGQRTGTGVALVYLQGIASEDVLAEIRRRLNGIITDSILESNYIEEFIQDGGLTPFPTIQNTERPDAVAGGLLEGQVGIIIDGTPFALLAPSTFFNFFQSSEDYYQRYDISSFLRLIRYGAFFVSMMLPALYIAVTTFHQEMLPTTLLISLAAQREGVPLPALAEALLMELTFDVLREAGVRMPRTIGPAISIVGALVLGQAAVSAGLVSAAMVIVVSFTAISNFVIPSLAIANSIRLIRFLLMLIAATLGLFGIMSFLMALLIHLAGLYSFGVPYLSPVAPMIPRYLKDIFIRVPLWNMPMRPKTSMSKETRRQGPDQKPQSIESQKKKAQLTGQQKKPQGEDQA</sequence>
<dbReference type="InterPro" id="IPR050768">
    <property type="entry name" value="UPF0353/GerABKA_families"/>
</dbReference>
<proteinExistence type="inferred from homology"/>
<dbReference type="EMBL" id="CP070969">
    <property type="protein sequence ID" value="QSF45917.1"/>
    <property type="molecule type" value="Genomic_DNA"/>
</dbReference>
<protein>
    <submittedName>
        <fullName evidence="5">Spore germination protein</fullName>
    </submittedName>
</protein>
<feature type="region of interest" description="Disordered" evidence="3">
    <location>
        <begin position="542"/>
        <end position="584"/>
    </location>
</feature>
<evidence type="ECO:0000256" key="3">
    <source>
        <dbReference type="SAM" id="MobiDB-lite"/>
    </source>
</evidence>
<evidence type="ECO:0000313" key="5">
    <source>
        <dbReference type="EMBL" id="QSF45917.1"/>
    </source>
</evidence>
<evidence type="ECO:0000313" key="6">
    <source>
        <dbReference type="Proteomes" id="UP000663452"/>
    </source>
</evidence>
<feature type="transmembrane region" description="Helical" evidence="4">
    <location>
        <begin position="354"/>
        <end position="376"/>
    </location>
</feature>
<keyword evidence="6" id="KW-1185">Reference proteome</keyword>
<dbReference type="PANTHER" id="PTHR22550:SF5">
    <property type="entry name" value="LEUCINE ZIPPER PROTEIN 4"/>
    <property type="match status" value="1"/>
</dbReference>
<feature type="transmembrane region" description="Helical" evidence="4">
    <location>
        <begin position="426"/>
        <end position="444"/>
    </location>
</feature>
<evidence type="ECO:0000256" key="1">
    <source>
        <dbReference type="ARBA" id="ARBA00005278"/>
    </source>
</evidence>
<feature type="compositionally biased region" description="Basic and acidic residues" evidence="3">
    <location>
        <begin position="546"/>
        <end position="555"/>
    </location>
</feature>
<dbReference type="Proteomes" id="UP000663452">
    <property type="component" value="Chromosome"/>
</dbReference>
<feature type="region of interest" description="Disordered" evidence="3">
    <location>
        <begin position="16"/>
        <end position="55"/>
    </location>
</feature>